<dbReference type="RefSeq" id="WP_119361064.1">
    <property type="nucleotide sequence ID" value="NZ_QWKZ01000116.1"/>
</dbReference>
<feature type="transmembrane region" description="Helical" evidence="6">
    <location>
        <begin position="68"/>
        <end position="86"/>
    </location>
</feature>
<keyword evidence="3 6" id="KW-0812">Transmembrane</keyword>
<evidence type="ECO:0000259" key="7">
    <source>
        <dbReference type="Pfam" id="PF01895"/>
    </source>
</evidence>
<accession>A0A399EFH0</accession>
<dbReference type="Gene3D" id="1.20.58.220">
    <property type="entry name" value="Phosphate transport system protein phou homolog 2, domain 2"/>
    <property type="match status" value="1"/>
</dbReference>
<dbReference type="SUPFAM" id="SSF109755">
    <property type="entry name" value="PhoU-like"/>
    <property type="match status" value="1"/>
</dbReference>
<comment type="caution">
    <text evidence="8">The sequence shown here is derived from an EMBL/GenBank/DDBJ whole genome shotgun (WGS) entry which is preliminary data.</text>
</comment>
<evidence type="ECO:0000256" key="2">
    <source>
        <dbReference type="ARBA" id="ARBA00022475"/>
    </source>
</evidence>
<evidence type="ECO:0000256" key="6">
    <source>
        <dbReference type="SAM" id="Phobius"/>
    </source>
</evidence>
<reference evidence="8 9" key="1">
    <citation type="submission" date="2018-08" db="EMBL/GenBank/DDBJ databases">
        <title>Meiothermus luteus KCTC 52599 genome sequencing project.</title>
        <authorList>
            <person name="Da Costa M.S."/>
            <person name="Albuquerque L."/>
            <person name="Raposo P."/>
            <person name="Froufe H.J.C."/>
            <person name="Barroso C.S."/>
            <person name="Egas C."/>
        </authorList>
    </citation>
    <scope>NUCLEOTIDE SEQUENCE [LARGE SCALE GENOMIC DNA]</scope>
    <source>
        <strain evidence="8 9">KCTC 52599</strain>
    </source>
</reference>
<sequence length="528" mass="56459">MLEALGGLALLVRGLALLSTSLGAAMGGPARRVLTWATAHWGRAWLAGVLVGALTLNSTALSLTAMGLAELGIAGFTTALVLGLSAKAGATLALLLAATPLGALALPILGVGFALALLRRFRTWGEGLSGLGMLLLGLSLMTQGFLPLVHSELFSLLREGLEGTWFWPWSLGFVLAALLGSANAVAALALALTASSALSLPTALLLTLGGGAGSGMVLAVAGWNRSPLTLRVALAHLGWKVLFSLPFVFFLPGFSELSQKLARLVGLGPEGAVAQGHLLYHLLASFWVLPLLHPIDRLMRRLLPDNERQISPRYLSADALDSRELASSLALREVGRIGDQILEMLGDAVKILGQGNGNPAEVARREEKVDQLARSIVLYLSELSARHPGNAPLALMTAASEIEHMGDQVRRILRKQERLYAQNLEFSREGRGELCEAAKRLLERLRVCLTALATGNTTLAVQVTAGREGMQRFLLELRRSHLERLEQGRTESRATTLAHLDLLIVLDELDQSVTRLAQLSQELHGQEL</sequence>
<dbReference type="Pfam" id="PF01895">
    <property type="entry name" value="PhoU"/>
    <property type="match status" value="1"/>
</dbReference>
<feature type="transmembrane region" description="Helical" evidence="6">
    <location>
        <begin position="92"/>
        <end position="118"/>
    </location>
</feature>
<dbReference type="Pfam" id="PF02690">
    <property type="entry name" value="Na_Pi_cotrans"/>
    <property type="match status" value="1"/>
</dbReference>
<dbReference type="GO" id="GO:0005886">
    <property type="term" value="C:plasma membrane"/>
    <property type="evidence" value="ECO:0007669"/>
    <property type="project" value="UniProtKB-SubCell"/>
</dbReference>
<feature type="transmembrane region" description="Helical" evidence="6">
    <location>
        <begin position="33"/>
        <end position="56"/>
    </location>
</feature>
<protein>
    <submittedName>
        <fullName evidence="8">Na/Pi-cotransporter II-related protein</fullName>
    </submittedName>
</protein>
<dbReference type="AlphaFoldDB" id="A0A399EFH0"/>
<dbReference type="NCBIfam" id="NF037997">
    <property type="entry name" value="Na_Pi_symport"/>
    <property type="match status" value="1"/>
</dbReference>
<comment type="subcellular location">
    <subcellularLocation>
        <location evidence="1">Cell membrane</location>
        <topology evidence="1">Multi-pass membrane protein</topology>
    </subcellularLocation>
</comment>
<dbReference type="InterPro" id="IPR003841">
    <property type="entry name" value="Na/Pi_transpt"/>
</dbReference>
<evidence type="ECO:0000256" key="5">
    <source>
        <dbReference type="ARBA" id="ARBA00023136"/>
    </source>
</evidence>
<feature type="transmembrane region" description="Helical" evidence="6">
    <location>
        <begin position="130"/>
        <end position="149"/>
    </location>
</feature>
<dbReference type="EMBL" id="QWKZ01000116">
    <property type="protein sequence ID" value="RIH82283.1"/>
    <property type="molecule type" value="Genomic_DNA"/>
</dbReference>
<dbReference type="InterPro" id="IPR026022">
    <property type="entry name" value="PhoU_dom"/>
</dbReference>
<evidence type="ECO:0000256" key="1">
    <source>
        <dbReference type="ARBA" id="ARBA00004651"/>
    </source>
</evidence>
<feature type="transmembrane region" description="Helical" evidence="6">
    <location>
        <begin position="203"/>
        <end position="223"/>
    </location>
</feature>
<feature type="domain" description="PhoU" evidence="7">
    <location>
        <begin position="336"/>
        <end position="414"/>
    </location>
</feature>
<feature type="transmembrane region" description="Helical" evidence="6">
    <location>
        <begin position="169"/>
        <end position="191"/>
    </location>
</feature>
<keyword evidence="5 6" id="KW-0472">Membrane</keyword>
<evidence type="ECO:0000313" key="9">
    <source>
        <dbReference type="Proteomes" id="UP000265800"/>
    </source>
</evidence>
<keyword evidence="2" id="KW-1003">Cell membrane</keyword>
<evidence type="ECO:0000256" key="4">
    <source>
        <dbReference type="ARBA" id="ARBA00022989"/>
    </source>
</evidence>
<dbReference type="GO" id="GO:0044341">
    <property type="term" value="P:sodium-dependent phosphate transport"/>
    <property type="evidence" value="ECO:0007669"/>
    <property type="project" value="InterPro"/>
</dbReference>
<feature type="transmembrane region" description="Helical" evidence="6">
    <location>
        <begin position="229"/>
        <end position="251"/>
    </location>
</feature>
<name>A0A399EFH0_9DEIN</name>
<evidence type="ECO:0000256" key="3">
    <source>
        <dbReference type="ARBA" id="ARBA00022692"/>
    </source>
</evidence>
<gene>
    <name evidence="8" type="ORF">Mlute_02549</name>
</gene>
<proteinExistence type="predicted"/>
<organism evidence="8 9">
    <name type="scientific">Meiothermus luteus</name>
    <dbReference type="NCBI Taxonomy" id="2026184"/>
    <lineage>
        <taxon>Bacteria</taxon>
        <taxon>Thermotogati</taxon>
        <taxon>Deinococcota</taxon>
        <taxon>Deinococci</taxon>
        <taxon>Thermales</taxon>
        <taxon>Thermaceae</taxon>
        <taxon>Meiothermus</taxon>
    </lineage>
</organism>
<dbReference type="OrthoDB" id="31028at2"/>
<dbReference type="Proteomes" id="UP000265800">
    <property type="component" value="Unassembled WGS sequence"/>
</dbReference>
<dbReference type="GO" id="GO:0005436">
    <property type="term" value="F:sodium:phosphate symporter activity"/>
    <property type="evidence" value="ECO:0007669"/>
    <property type="project" value="InterPro"/>
</dbReference>
<dbReference type="InterPro" id="IPR038078">
    <property type="entry name" value="PhoU-like_sf"/>
</dbReference>
<evidence type="ECO:0000313" key="8">
    <source>
        <dbReference type="EMBL" id="RIH82283.1"/>
    </source>
</evidence>
<keyword evidence="9" id="KW-1185">Reference proteome</keyword>
<keyword evidence="4 6" id="KW-1133">Transmembrane helix</keyword>